<dbReference type="GO" id="GO:1901359">
    <property type="term" value="F:tungstate binding"/>
    <property type="evidence" value="ECO:0007669"/>
    <property type="project" value="UniProtKB-ARBA"/>
</dbReference>
<sequence>MIVVLCLSACDVSEEDETVIISAAASLTDALQEATELFIQEHADVEINFNFGGSGGLREQIKQGAPADIVIFASQKDFDLLNESVEYVEAGKLLENELVLVTPKDNDTVTSIDTLVNANKIAVGTAESVPAGKYAEQSFSNLDLTGKIEDKFIYAEDVRAVLQYVVQDEVDAGVVYKTDALTEGRVEIVDTFNRDLHDAIVYPIGTLTNSDIVKEYYEFLMSQEAKDIFKKYGFKVE</sequence>
<proteinExistence type="inferred from homology"/>
<dbReference type="FunFam" id="3.40.190.10:FF:000035">
    <property type="entry name" value="Molybdate ABC transporter substrate-binding protein"/>
    <property type="match status" value="1"/>
</dbReference>
<feature type="binding site" evidence="5">
    <location>
        <position position="54"/>
    </location>
    <ligand>
        <name>molybdate</name>
        <dbReference type="ChEBI" id="CHEBI:36264"/>
    </ligand>
</feature>
<keyword evidence="7" id="KW-1185">Reference proteome</keyword>
<dbReference type="PANTHER" id="PTHR30632">
    <property type="entry name" value="MOLYBDATE-BINDING PERIPLASMIC PROTEIN"/>
    <property type="match status" value="1"/>
</dbReference>
<dbReference type="PANTHER" id="PTHR30632:SF0">
    <property type="entry name" value="SULFATE-BINDING PROTEIN"/>
    <property type="match status" value="1"/>
</dbReference>
<evidence type="ECO:0000313" key="6">
    <source>
        <dbReference type="EMBL" id="CAD2072328.1"/>
    </source>
</evidence>
<protein>
    <submittedName>
        <fullName evidence="6">Molybdate-binding periplasmic protein</fullName>
    </submittedName>
</protein>
<keyword evidence="4" id="KW-0732">Signal</keyword>
<evidence type="ECO:0000256" key="1">
    <source>
        <dbReference type="ARBA" id="ARBA00009175"/>
    </source>
</evidence>
<evidence type="ECO:0000256" key="4">
    <source>
        <dbReference type="ARBA" id="ARBA00022729"/>
    </source>
</evidence>
<comment type="caution">
    <text evidence="6">The sequence shown here is derived from an EMBL/GenBank/DDBJ whole genome shotgun (WGS) entry which is preliminary data.</text>
</comment>
<dbReference type="InterPro" id="IPR005950">
    <property type="entry name" value="ModA"/>
</dbReference>
<evidence type="ECO:0000313" key="7">
    <source>
        <dbReference type="Proteomes" id="UP000588186"/>
    </source>
</evidence>
<feature type="binding site" evidence="5">
    <location>
        <position position="26"/>
    </location>
    <ligand>
        <name>molybdate</name>
        <dbReference type="ChEBI" id="CHEBI:36264"/>
    </ligand>
</feature>
<reference evidence="6 7" key="1">
    <citation type="submission" date="2020-07" db="EMBL/GenBank/DDBJ databases">
        <authorList>
            <person name="Criscuolo A."/>
        </authorList>
    </citation>
    <scope>NUCLEOTIDE SEQUENCE [LARGE SCALE GENOMIC DNA]</scope>
    <source>
        <strain evidence="6">CIP107946</strain>
    </source>
</reference>
<dbReference type="Gene3D" id="3.40.190.10">
    <property type="entry name" value="Periplasmic binding protein-like II"/>
    <property type="match status" value="2"/>
</dbReference>
<dbReference type="AlphaFoldDB" id="A0A6V7R5N1"/>
<feature type="binding site" evidence="5">
    <location>
        <position position="131"/>
    </location>
    <ligand>
        <name>molybdate</name>
        <dbReference type="ChEBI" id="CHEBI:36264"/>
    </ligand>
</feature>
<feature type="binding site" evidence="5">
    <location>
        <position position="176"/>
    </location>
    <ligand>
        <name>molybdate</name>
        <dbReference type="ChEBI" id="CHEBI:36264"/>
    </ligand>
</feature>
<dbReference type="NCBIfam" id="TIGR01256">
    <property type="entry name" value="modA"/>
    <property type="match status" value="1"/>
</dbReference>
<dbReference type="GO" id="GO:0015689">
    <property type="term" value="P:molybdate ion transport"/>
    <property type="evidence" value="ECO:0007669"/>
    <property type="project" value="InterPro"/>
</dbReference>
<keyword evidence="3 5" id="KW-0479">Metal-binding</keyword>
<dbReference type="InterPro" id="IPR050682">
    <property type="entry name" value="ModA/WtpA"/>
</dbReference>
<dbReference type="EMBL" id="CAJEWB010000005">
    <property type="protein sequence ID" value="CAD2072328.1"/>
    <property type="molecule type" value="Genomic_DNA"/>
</dbReference>
<evidence type="ECO:0000256" key="2">
    <source>
        <dbReference type="ARBA" id="ARBA00022505"/>
    </source>
</evidence>
<dbReference type="Proteomes" id="UP000588186">
    <property type="component" value="Unassembled WGS sequence"/>
</dbReference>
<feature type="binding site" evidence="5">
    <location>
        <position position="158"/>
    </location>
    <ligand>
        <name>molybdate</name>
        <dbReference type="ChEBI" id="CHEBI:36264"/>
    </ligand>
</feature>
<name>A0A6V7R5N1_9BACL</name>
<comment type="similarity">
    <text evidence="1">Belongs to the bacterial solute-binding protein ModA family.</text>
</comment>
<evidence type="ECO:0000256" key="5">
    <source>
        <dbReference type="PIRSR" id="PIRSR004846-1"/>
    </source>
</evidence>
<organism evidence="6 7">
    <name type="scientific">Phocicoccus pinnipedialis</name>
    <dbReference type="NCBI Taxonomy" id="110845"/>
    <lineage>
        <taxon>Bacteria</taxon>
        <taxon>Bacillati</taxon>
        <taxon>Bacillota</taxon>
        <taxon>Bacilli</taxon>
        <taxon>Bacillales</taxon>
        <taxon>Salinicoccaceae</taxon>
        <taxon>Phocicoccus</taxon>
    </lineage>
</organism>
<dbReference type="PIRSF" id="PIRSF004846">
    <property type="entry name" value="ModA"/>
    <property type="match status" value="1"/>
</dbReference>
<gene>
    <name evidence="6" type="primary">modA_1</name>
    <name evidence="6" type="ORF">JEOPIN946_00426</name>
</gene>
<dbReference type="Pfam" id="PF13531">
    <property type="entry name" value="SBP_bac_11"/>
    <property type="match status" value="1"/>
</dbReference>
<dbReference type="GO" id="GO:0046872">
    <property type="term" value="F:metal ion binding"/>
    <property type="evidence" value="ECO:0007669"/>
    <property type="project" value="UniProtKB-KW"/>
</dbReference>
<accession>A0A6V7R5N1</accession>
<dbReference type="SUPFAM" id="SSF53850">
    <property type="entry name" value="Periplasmic binding protein-like II"/>
    <property type="match status" value="1"/>
</dbReference>
<keyword evidence="2 5" id="KW-0500">Molybdenum</keyword>
<evidence type="ECO:0000256" key="3">
    <source>
        <dbReference type="ARBA" id="ARBA00022723"/>
    </source>
</evidence>
<dbReference type="GO" id="GO:0030973">
    <property type="term" value="F:molybdate ion binding"/>
    <property type="evidence" value="ECO:0007669"/>
    <property type="project" value="TreeGrafter"/>
</dbReference>